<dbReference type="Proteomes" id="UP001500456">
    <property type="component" value="Unassembled WGS sequence"/>
</dbReference>
<name>A0ABP7TX65_9ACTN</name>
<protein>
    <recommendedName>
        <fullName evidence="3">Transposase</fullName>
    </recommendedName>
</protein>
<sequence>MTAKKAHYIAVIKTNQPTTHRQFAALPWTAIPVQHTASTAAHGGRETRSIKTCAIADNLGGITFPHARLALRLHRRRPSAGRRETRTTVYAVTSLDAHRTSPAGPANAIRGHWGIENSSPNIGDVTFAEDASRVHTGTAPRAMATFRDLAISALKILGADNIAKTARAIRDEPTRALTITH</sequence>
<dbReference type="PANTHER" id="PTHR30298:SF0">
    <property type="entry name" value="PROTEIN YBFL-RELATED"/>
    <property type="match status" value="1"/>
</dbReference>
<dbReference type="EMBL" id="BAAAZX010000061">
    <property type="protein sequence ID" value="GAA4032610.1"/>
    <property type="molecule type" value="Genomic_DNA"/>
</dbReference>
<dbReference type="InterPro" id="IPR051698">
    <property type="entry name" value="Transposase_11-like"/>
</dbReference>
<proteinExistence type="predicted"/>
<accession>A0ABP7TX65</accession>
<gene>
    <name evidence="1" type="ORF">GCM10022232_93210</name>
</gene>
<comment type="caution">
    <text evidence="1">The sequence shown here is derived from an EMBL/GenBank/DDBJ whole genome shotgun (WGS) entry which is preliminary data.</text>
</comment>
<evidence type="ECO:0008006" key="3">
    <source>
        <dbReference type="Google" id="ProtNLM"/>
    </source>
</evidence>
<organism evidence="1 2">
    <name type="scientific">Streptomyces plumbiresistens</name>
    <dbReference type="NCBI Taxonomy" id="511811"/>
    <lineage>
        <taxon>Bacteria</taxon>
        <taxon>Bacillati</taxon>
        <taxon>Actinomycetota</taxon>
        <taxon>Actinomycetes</taxon>
        <taxon>Kitasatosporales</taxon>
        <taxon>Streptomycetaceae</taxon>
        <taxon>Streptomyces</taxon>
    </lineage>
</organism>
<evidence type="ECO:0000313" key="1">
    <source>
        <dbReference type="EMBL" id="GAA4032610.1"/>
    </source>
</evidence>
<dbReference type="NCBIfam" id="NF033564">
    <property type="entry name" value="transpos_ISAs1"/>
    <property type="match status" value="1"/>
</dbReference>
<dbReference type="PANTHER" id="PTHR30298">
    <property type="entry name" value="H REPEAT-ASSOCIATED PREDICTED TRANSPOSASE"/>
    <property type="match status" value="1"/>
</dbReference>
<reference evidence="2" key="1">
    <citation type="journal article" date="2019" name="Int. J. Syst. Evol. Microbiol.">
        <title>The Global Catalogue of Microorganisms (GCM) 10K type strain sequencing project: providing services to taxonomists for standard genome sequencing and annotation.</title>
        <authorList>
            <consortium name="The Broad Institute Genomics Platform"/>
            <consortium name="The Broad Institute Genome Sequencing Center for Infectious Disease"/>
            <person name="Wu L."/>
            <person name="Ma J."/>
        </authorList>
    </citation>
    <scope>NUCLEOTIDE SEQUENCE [LARGE SCALE GENOMIC DNA]</scope>
    <source>
        <strain evidence="2">JCM 16924</strain>
    </source>
</reference>
<dbReference type="InterPro" id="IPR047647">
    <property type="entry name" value="ISAs1_transpos"/>
</dbReference>
<keyword evidence="2" id="KW-1185">Reference proteome</keyword>
<evidence type="ECO:0000313" key="2">
    <source>
        <dbReference type="Proteomes" id="UP001500456"/>
    </source>
</evidence>